<proteinExistence type="predicted"/>
<dbReference type="CDD" id="cd04301">
    <property type="entry name" value="NAT_SF"/>
    <property type="match status" value="1"/>
</dbReference>
<dbReference type="Proteomes" id="UP001199642">
    <property type="component" value="Chromosome"/>
</dbReference>
<reference evidence="2 3" key="1">
    <citation type="submission" date="2023-01" db="EMBL/GenBank/DDBJ databases">
        <title>Characterization of estradiol degrading bacteria Microbacterium sp. MZT7 and reveal degrading genes through genome analysis.</title>
        <authorList>
            <person name="Hao P."/>
            <person name="Gao Y."/>
        </authorList>
    </citation>
    <scope>NUCLEOTIDE SEQUENCE [LARGE SCALE GENOMIC DNA]</scope>
    <source>
        <strain evidence="2 3">MZT7</strain>
    </source>
</reference>
<dbReference type="RefSeq" id="WP_231821023.1">
    <property type="nucleotide sequence ID" value="NZ_CP082781.1"/>
</dbReference>
<dbReference type="SUPFAM" id="SSF55729">
    <property type="entry name" value="Acyl-CoA N-acyltransferases (Nat)"/>
    <property type="match status" value="2"/>
</dbReference>
<dbReference type="Pfam" id="PF00583">
    <property type="entry name" value="Acetyltransf_1"/>
    <property type="match status" value="1"/>
</dbReference>
<dbReference type="Gene3D" id="3.40.630.30">
    <property type="match status" value="1"/>
</dbReference>
<feature type="domain" description="N-acetyltransferase" evidence="1">
    <location>
        <begin position="27"/>
        <end position="197"/>
    </location>
</feature>
<dbReference type="InterPro" id="IPR000182">
    <property type="entry name" value="GNAT_dom"/>
</dbReference>
<evidence type="ECO:0000313" key="3">
    <source>
        <dbReference type="Proteomes" id="UP001199642"/>
    </source>
</evidence>
<dbReference type="InterPro" id="IPR016181">
    <property type="entry name" value="Acyl_CoA_acyltransferase"/>
</dbReference>
<dbReference type="EMBL" id="CP082781">
    <property type="protein sequence ID" value="UGS27730.1"/>
    <property type="molecule type" value="Genomic_DNA"/>
</dbReference>
<evidence type="ECO:0000259" key="1">
    <source>
        <dbReference type="PROSITE" id="PS51186"/>
    </source>
</evidence>
<name>A0ABY3RWQ2_9MICO</name>
<organism evidence="2 3">
    <name type="scientific">Microbacterium resistens</name>
    <dbReference type="NCBI Taxonomy" id="156977"/>
    <lineage>
        <taxon>Bacteria</taxon>
        <taxon>Bacillati</taxon>
        <taxon>Actinomycetota</taxon>
        <taxon>Actinomycetes</taxon>
        <taxon>Micrococcales</taxon>
        <taxon>Microbacteriaceae</taxon>
        <taxon>Microbacterium</taxon>
    </lineage>
</organism>
<dbReference type="PROSITE" id="PS51186">
    <property type="entry name" value="GNAT"/>
    <property type="match status" value="1"/>
</dbReference>
<protein>
    <submittedName>
        <fullName evidence="2">GNAT family N-acetyltransferase</fullName>
    </submittedName>
</protein>
<accession>A0ABY3RWQ2</accession>
<gene>
    <name evidence="2" type="ORF">K8F61_06010</name>
</gene>
<keyword evidence="3" id="KW-1185">Reference proteome</keyword>
<sequence>MTIDATTPTLEIAPLVVPSSIDAADAAEFLAYAELNRRICAQDAGRAELAPSAAEMLPEWHDTTDVLPLGFVARRDEEIVGILTVYLAQEDGATAAEFDLLVAPEHWDSGAPEALLRKAREEAVRHGRTALQTWTLHRPDAGAAEALTPLTGWGRVTRTPLASLLEQDGYALEQVERNSEFDLRADPSALRERLDEALSFAGEDYRVRHWTSPTPPELRERYAAILSRLSTDAPSGGLHVDEESWDAGRVERREAQFAEAGQLVSVVAVEHVPSGDLVAYNELVIAGDRTGMTHQYGTLVHADHRGHRLGTIVKCENLLRWRELAPHSPTVSTFNAEENRPMLSINEAIGFTAVSFAAAWQKRLDF</sequence>
<evidence type="ECO:0000313" key="2">
    <source>
        <dbReference type="EMBL" id="UGS27730.1"/>
    </source>
</evidence>